<protein>
    <submittedName>
        <fullName evidence="3">Uncharacterized protein</fullName>
    </submittedName>
</protein>
<dbReference type="EMBL" id="BJON01000006">
    <property type="protein sequence ID" value="GED67788.1"/>
    <property type="molecule type" value="Genomic_DNA"/>
</dbReference>
<evidence type="ECO:0000313" key="4">
    <source>
        <dbReference type="Proteomes" id="UP000036834"/>
    </source>
</evidence>
<evidence type="ECO:0000313" key="2">
    <source>
        <dbReference type="EMBL" id="GED67788.1"/>
    </source>
</evidence>
<sequence length="133" mass="15156">MSVDKLDLLLEGMNELRQVTRAILDRQDENDAKLDALTMEVHVLKGDVAQLKVDVAELKEDVAQLKVDVAELKEDVAQLKIDVTELKEGVAQLKIDFAELKDGQNRHERVLETLALRALEWNAYRLDHSRRSV</sequence>
<keyword evidence="5" id="KW-1185">Reference proteome</keyword>
<dbReference type="PATRIC" id="fig|54915.3.peg.5667"/>
<reference evidence="4" key="1">
    <citation type="submission" date="2015-07" db="EMBL/GenBank/DDBJ databases">
        <title>Genome sequencing project for genomic taxonomy and phylogenomics of Bacillus-like bacteria.</title>
        <authorList>
            <person name="Liu B."/>
            <person name="Wang J."/>
            <person name="Zhu Y."/>
            <person name="Liu G."/>
            <person name="Chen Q."/>
            <person name="Chen Z."/>
            <person name="Lan J."/>
            <person name="Che J."/>
            <person name="Ge C."/>
            <person name="Shi H."/>
            <person name="Pan Z."/>
            <person name="Liu X."/>
        </authorList>
    </citation>
    <scope>NUCLEOTIDE SEQUENCE [LARGE SCALE GENOMIC DNA]</scope>
    <source>
        <strain evidence="4">DSM 9887</strain>
    </source>
</reference>
<accession>A0A0K9Z292</accession>
<dbReference type="AlphaFoldDB" id="A0A0K9Z292"/>
<reference evidence="2 5" key="3">
    <citation type="submission" date="2019-06" db="EMBL/GenBank/DDBJ databases">
        <title>Whole genome shotgun sequence of Brevibacillus reuszeri NBRC 15719.</title>
        <authorList>
            <person name="Hosoyama A."/>
            <person name="Uohara A."/>
            <person name="Ohji S."/>
            <person name="Ichikawa N."/>
        </authorList>
    </citation>
    <scope>NUCLEOTIDE SEQUENCE [LARGE SCALE GENOMIC DNA]</scope>
    <source>
        <strain evidence="2 5">NBRC 15719</strain>
    </source>
</reference>
<feature type="coiled-coil region" evidence="1">
    <location>
        <begin position="41"/>
        <end position="96"/>
    </location>
</feature>
<comment type="caution">
    <text evidence="3">The sequence shown here is derived from an EMBL/GenBank/DDBJ whole genome shotgun (WGS) entry which is preliminary data.</text>
</comment>
<gene>
    <name evidence="3" type="ORF">ADS79_02515</name>
    <name evidence="2" type="ORF">BRE01_14900</name>
</gene>
<evidence type="ECO:0000256" key="1">
    <source>
        <dbReference type="SAM" id="Coils"/>
    </source>
</evidence>
<dbReference type="Proteomes" id="UP000319578">
    <property type="component" value="Unassembled WGS sequence"/>
</dbReference>
<reference evidence="3" key="2">
    <citation type="submission" date="2015-07" db="EMBL/GenBank/DDBJ databases">
        <title>MeaNS - Measles Nucleotide Surveillance Program.</title>
        <authorList>
            <person name="Tran T."/>
            <person name="Druce J."/>
        </authorList>
    </citation>
    <scope>NUCLEOTIDE SEQUENCE</scope>
    <source>
        <strain evidence="3">DSM 9887</strain>
    </source>
</reference>
<dbReference type="STRING" id="54915.ADS79_02515"/>
<dbReference type="Gene3D" id="1.20.5.190">
    <property type="match status" value="1"/>
</dbReference>
<name>A0A0K9Z292_9BACL</name>
<organism evidence="3 4">
    <name type="scientific">Brevibacillus reuszeri</name>
    <dbReference type="NCBI Taxonomy" id="54915"/>
    <lineage>
        <taxon>Bacteria</taxon>
        <taxon>Bacillati</taxon>
        <taxon>Bacillota</taxon>
        <taxon>Bacilli</taxon>
        <taxon>Bacillales</taxon>
        <taxon>Paenibacillaceae</taxon>
        <taxon>Brevibacillus</taxon>
    </lineage>
</organism>
<dbReference type="EMBL" id="LGIQ01000002">
    <property type="protein sequence ID" value="KNB74580.1"/>
    <property type="molecule type" value="Genomic_DNA"/>
</dbReference>
<proteinExistence type="predicted"/>
<dbReference type="Proteomes" id="UP000036834">
    <property type="component" value="Unassembled WGS sequence"/>
</dbReference>
<dbReference type="Gene3D" id="1.20.5.170">
    <property type="match status" value="1"/>
</dbReference>
<evidence type="ECO:0000313" key="3">
    <source>
        <dbReference type="EMBL" id="KNB74580.1"/>
    </source>
</evidence>
<dbReference type="OrthoDB" id="2679415at2"/>
<evidence type="ECO:0000313" key="5">
    <source>
        <dbReference type="Proteomes" id="UP000319578"/>
    </source>
</evidence>
<keyword evidence="1" id="KW-0175">Coiled coil</keyword>
<dbReference type="RefSeq" id="WP_049736826.1">
    <property type="nucleotide sequence ID" value="NZ_BJON01000006.1"/>
</dbReference>